<evidence type="ECO:0000313" key="2">
    <source>
        <dbReference type="Proteomes" id="UP000184188"/>
    </source>
</evidence>
<gene>
    <name evidence="1" type="ORF">ASPZODRAFT_165685</name>
</gene>
<keyword evidence="2" id="KW-1185">Reference proteome</keyword>
<protein>
    <submittedName>
        <fullName evidence="1">Uncharacterized protein</fullName>
    </submittedName>
</protein>
<dbReference type="VEuPathDB" id="FungiDB:ASPZODRAFT_165685"/>
<dbReference type="EMBL" id="KV878340">
    <property type="protein sequence ID" value="OJJ47542.1"/>
    <property type="molecule type" value="Genomic_DNA"/>
</dbReference>
<accession>A0A1L9SJX9</accession>
<proteinExistence type="predicted"/>
<dbReference type="RefSeq" id="XP_022582052.1">
    <property type="nucleotide sequence ID" value="XM_022726724.1"/>
</dbReference>
<name>A0A1L9SJX9_9EURO</name>
<dbReference type="Proteomes" id="UP000184188">
    <property type="component" value="Unassembled WGS sequence"/>
</dbReference>
<dbReference type="AlphaFoldDB" id="A0A1L9SJX9"/>
<sequence length="274" mass="31083">MVRIFREGENPFEAEQDPITNEEYLEALQLTSNVVPREIFEHIYESRTDSGDSGSEVSSLDENERAMISGIFADIHARRAAAEPFEEQSATALTAVMDHYAVMTENFNRDLQNLPAFADMFETTPVVFPSTPISSNLVTIPFDFAETPDSLYLSPAAIGNEDHGIQFRTWLVVVITLRPRDSAEHAWWLYEGGLQRREAYIIDPDWPGCHLPELAIEVKGWFMNADEIYEAADQRFRQLDLLFTTMGFTFGYPLVKAPLNLNQNSSCAVENFLQ</sequence>
<reference evidence="2" key="1">
    <citation type="journal article" date="2017" name="Genome Biol.">
        <title>Comparative genomics reveals high biological diversity and specific adaptations in the industrially and medically important fungal genus Aspergillus.</title>
        <authorList>
            <person name="de Vries R.P."/>
            <person name="Riley R."/>
            <person name="Wiebenga A."/>
            <person name="Aguilar-Osorio G."/>
            <person name="Amillis S."/>
            <person name="Uchima C.A."/>
            <person name="Anderluh G."/>
            <person name="Asadollahi M."/>
            <person name="Askin M."/>
            <person name="Barry K."/>
            <person name="Battaglia E."/>
            <person name="Bayram O."/>
            <person name="Benocci T."/>
            <person name="Braus-Stromeyer S.A."/>
            <person name="Caldana C."/>
            <person name="Canovas D."/>
            <person name="Cerqueira G.C."/>
            <person name="Chen F."/>
            <person name="Chen W."/>
            <person name="Choi C."/>
            <person name="Clum A."/>
            <person name="Dos Santos R.A."/>
            <person name="Damasio A.R."/>
            <person name="Diallinas G."/>
            <person name="Emri T."/>
            <person name="Fekete E."/>
            <person name="Flipphi M."/>
            <person name="Freyberg S."/>
            <person name="Gallo A."/>
            <person name="Gournas C."/>
            <person name="Habgood R."/>
            <person name="Hainaut M."/>
            <person name="Harispe M.L."/>
            <person name="Henrissat B."/>
            <person name="Hilden K.S."/>
            <person name="Hope R."/>
            <person name="Hossain A."/>
            <person name="Karabika E."/>
            <person name="Karaffa L."/>
            <person name="Karanyi Z."/>
            <person name="Krasevec N."/>
            <person name="Kuo A."/>
            <person name="Kusch H."/>
            <person name="LaButti K."/>
            <person name="Lagendijk E.L."/>
            <person name="Lapidus A."/>
            <person name="Levasseur A."/>
            <person name="Lindquist E."/>
            <person name="Lipzen A."/>
            <person name="Logrieco A.F."/>
            <person name="MacCabe A."/>
            <person name="Maekelae M.R."/>
            <person name="Malavazi I."/>
            <person name="Melin P."/>
            <person name="Meyer V."/>
            <person name="Mielnichuk N."/>
            <person name="Miskei M."/>
            <person name="Molnar A.P."/>
            <person name="Mule G."/>
            <person name="Ngan C.Y."/>
            <person name="Orejas M."/>
            <person name="Orosz E."/>
            <person name="Ouedraogo J.P."/>
            <person name="Overkamp K.M."/>
            <person name="Park H.-S."/>
            <person name="Perrone G."/>
            <person name="Piumi F."/>
            <person name="Punt P.J."/>
            <person name="Ram A.F."/>
            <person name="Ramon A."/>
            <person name="Rauscher S."/>
            <person name="Record E."/>
            <person name="Riano-Pachon D.M."/>
            <person name="Robert V."/>
            <person name="Roehrig J."/>
            <person name="Ruller R."/>
            <person name="Salamov A."/>
            <person name="Salih N.S."/>
            <person name="Samson R.A."/>
            <person name="Sandor E."/>
            <person name="Sanguinetti M."/>
            <person name="Schuetze T."/>
            <person name="Sepcic K."/>
            <person name="Shelest E."/>
            <person name="Sherlock G."/>
            <person name="Sophianopoulou V."/>
            <person name="Squina F.M."/>
            <person name="Sun H."/>
            <person name="Susca A."/>
            <person name="Todd R.B."/>
            <person name="Tsang A."/>
            <person name="Unkles S.E."/>
            <person name="van de Wiele N."/>
            <person name="van Rossen-Uffink D."/>
            <person name="Oliveira J.V."/>
            <person name="Vesth T.C."/>
            <person name="Visser J."/>
            <person name="Yu J.-H."/>
            <person name="Zhou M."/>
            <person name="Andersen M.R."/>
            <person name="Archer D.B."/>
            <person name="Baker S.E."/>
            <person name="Benoit I."/>
            <person name="Brakhage A.A."/>
            <person name="Braus G.H."/>
            <person name="Fischer R."/>
            <person name="Frisvad J.C."/>
            <person name="Goldman G.H."/>
            <person name="Houbraken J."/>
            <person name="Oakley B."/>
            <person name="Pocsi I."/>
            <person name="Scazzocchio C."/>
            <person name="Seiboth B."/>
            <person name="vanKuyk P.A."/>
            <person name="Wortman J."/>
            <person name="Dyer P.S."/>
            <person name="Grigoriev I.V."/>
        </authorList>
    </citation>
    <scope>NUCLEOTIDE SEQUENCE [LARGE SCALE GENOMIC DNA]</scope>
    <source>
        <strain evidence="2">CBS 506.65</strain>
    </source>
</reference>
<organism evidence="1 2">
    <name type="scientific">Penicilliopsis zonata CBS 506.65</name>
    <dbReference type="NCBI Taxonomy" id="1073090"/>
    <lineage>
        <taxon>Eukaryota</taxon>
        <taxon>Fungi</taxon>
        <taxon>Dikarya</taxon>
        <taxon>Ascomycota</taxon>
        <taxon>Pezizomycotina</taxon>
        <taxon>Eurotiomycetes</taxon>
        <taxon>Eurotiomycetidae</taxon>
        <taxon>Eurotiales</taxon>
        <taxon>Aspergillaceae</taxon>
        <taxon>Penicilliopsis</taxon>
    </lineage>
</organism>
<evidence type="ECO:0000313" key="1">
    <source>
        <dbReference type="EMBL" id="OJJ47542.1"/>
    </source>
</evidence>
<dbReference type="GeneID" id="34613188"/>